<dbReference type="EMBL" id="AP025017">
    <property type="protein sequence ID" value="BDA65319.1"/>
    <property type="molecule type" value="Genomic_DNA"/>
</dbReference>
<protein>
    <recommendedName>
        <fullName evidence="5">Integral membrane protein</fullName>
    </recommendedName>
</protein>
<feature type="transmembrane region" description="Helical" evidence="2">
    <location>
        <begin position="239"/>
        <end position="265"/>
    </location>
</feature>
<evidence type="ECO:0000313" key="4">
    <source>
        <dbReference type="Proteomes" id="UP000824496"/>
    </source>
</evidence>
<keyword evidence="4" id="KW-1185">Reference proteome</keyword>
<proteinExistence type="predicted"/>
<reference evidence="3 4" key="1">
    <citation type="submission" date="2021-08" db="EMBL/GenBank/DDBJ databases">
        <title>Whole genome sequence of novel Actinomyces species strain MAS-1.</title>
        <authorList>
            <person name="Saito M."/>
            <person name="Kuwahara N."/>
            <person name="Takizawa T."/>
            <person name="Gotouda H."/>
            <person name="Ochiai T."/>
        </authorList>
    </citation>
    <scope>NUCLEOTIDE SEQUENCE [LARGE SCALE GENOMIC DNA]</scope>
    <source>
        <strain evidence="3 4">MAS-1</strain>
    </source>
</reference>
<organism evidence="3 4">
    <name type="scientific">Actinomyces capricornis</name>
    <dbReference type="NCBI Taxonomy" id="2755559"/>
    <lineage>
        <taxon>Bacteria</taxon>
        <taxon>Bacillati</taxon>
        <taxon>Actinomycetota</taxon>
        <taxon>Actinomycetes</taxon>
        <taxon>Actinomycetales</taxon>
        <taxon>Actinomycetaceae</taxon>
        <taxon>Actinomyces</taxon>
    </lineage>
</organism>
<name>A0ABM7UDV8_9ACTO</name>
<sequence>MSTYPPNPQYPDHGQQPGDGQSGYGAQQQPGYPPYPAGGAGQQGYAAQPGYGAPGYGPQPGYGAPVAPPSVGEGLSWAWSVVTSNAAVILGGFGLWTLVIGLLTAQMTVTIDNEEVTYGLGIPFGQPVGYVLSLLSTIVFAHVGLKAASGQRVAFSDFFTFPNLGGTLVAALLTWLAVGVGTLLCLIPGIIALFLLYFSVYAAADRGVDGIEAMKISWRTLSANVGTYLPFALTGSGLYLLGAVTAIGWVVTVPLVALMTAYAYVRSQGRQVAA</sequence>
<evidence type="ECO:0008006" key="5">
    <source>
        <dbReference type="Google" id="ProtNLM"/>
    </source>
</evidence>
<accession>A0ABM7UDV8</accession>
<evidence type="ECO:0000256" key="1">
    <source>
        <dbReference type="SAM" id="MobiDB-lite"/>
    </source>
</evidence>
<feature type="region of interest" description="Disordered" evidence="1">
    <location>
        <begin position="1"/>
        <end position="44"/>
    </location>
</feature>
<feature type="transmembrane region" description="Helical" evidence="2">
    <location>
        <begin position="86"/>
        <end position="107"/>
    </location>
</feature>
<dbReference type="Proteomes" id="UP000824496">
    <property type="component" value="Chromosome"/>
</dbReference>
<keyword evidence="2" id="KW-0812">Transmembrane</keyword>
<keyword evidence="2" id="KW-1133">Transmembrane helix</keyword>
<gene>
    <name evidence="3" type="ORF">MANAM107_21530</name>
</gene>
<dbReference type="PANTHER" id="PTHR40076:SF1">
    <property type="entry name" value="MEMBRANE PROTEIN"/>
    <property type="match status" value="1"/>
</dbReference>
<keyword evidence="2" id="KW-0472">Membrane</keyword>
<feature type="transmembrane region" description="Helical" evidence="2">
    <location>
        <begin position="216"/>
        <end position="233"/>
    </location>
</feature>
<feature type="transmembrane region" description="Helical" evidence="2">
    <location>
        <begin position="127"/>
        <end position="145"/>
    </location>
</feature>
<dbReference type="RefSeq" id="WP_223908210.1">
    <property type="nucleotide sequence ID" value="NZ_AP025017.1"/>
</dbReference>
<feature type="transmembrane region" description="Helical" evidence="2">
    <location>
        <begin position="183"/>
        <end position="204"/>
    </location>
</feature>
<dbReference type="PANTHER" id="PTHR40076">
    <property type="entry name" value="MEMBRANE PROTEIN-RELATED"/>
    <property type="match status" value="1"/>
</dbReference>
<evidence type="ECO:0000313" key="3">
    <source>
        <dbReference type="EMBL" id="BDA65319.1"/>
    </source>
</evidence>
<feature type="transmembrane region" description="Helical" evidence="2">
    <location>
        <begin position="157"/>
        <end position="177"/>
    </location>
</feature>
<dbReference type="InterPro" id="IPR010380">
    <property type="entry name" value="DUF975"/>
</dbReference>
<evidence type="ECO:0000256" key="2">
    <source>
        <dbReference type="SAM" id="Phobius"/>
    </source>
</evidence>